<dbReference type="GO" id="GO:0016614">
    <property type="term" value="F:oxidoreductase activity, acting on CH-OH group of donors"/>
    <property type="evidence" value="ECO:0007669"/>
    <property type="project" value="InterPro"/>
</dbReference>
<dbReference type="Proteomes" id="UP000759131">
    <property type="component" value="Unassembled WGS sequence"/>
</dbReference>
<feature type="chain" id="PRO_5035680494" description="Glucose-methanol-choline oxidoreductase N-terminal domain-containing protein" evidence="5">
    <location>
        <begin position="22"/>
        <end position="577"/>
    </location>
</feature>
<dbReference type="EMBL" id="CAJPIZ010004245">
    <property type="protein sequence ID" value="CAG2107320.1"/>
    <property type="molecule type" value="Genomic_DNA"/>
</dbReference>
<comment type="cofactor">
    <cofactor evidence="1">
        <name>FAD</name>
        <dbReference type="ChEBI" id="CHEBI:57692"/>
    </cofactor>
</comment>
<evidence type="ECO:0000256" key="3">
    <source>
        <dbReference type="ARBA" id="ARBA00022630"/>
    </source>
</evidence>
<dbReference type="Gene3D" id="3.30.410.40">
    <property type="match status" value="2"/>
</dbReference>
<proteinExistence type="inferred from homology"/>
<evidence type="ECO:0000256" key="1">
    <source>
        <dbReference type="ARBA" id="ARBA00001974"/>
    </source>
</evidence>
<dbReference type="Pfam" id="PF05199">
    <property type="entry name" value="GMC_oxred_C"/>
    <property type="match status" value="1"/>
</dbReference>
<dbReference type="InterPro" id="IPR012132">
    <property type="entry name" value="GMC_OxRdtase"/>
</dbReference>
<evidence type="ECO:0000313" key="8">
    <source>
        <dbReference type="Proteomes" id="UP000759131"/>
    </source>
</evidence>
<keyword evidence="5" id="KW-0732">Signal</keyword>
<feature type="domain" description="Glucose-methanol-choline oxidoreductase N-terminal" evidence="6">
    <location>
        <begin position="322"/>
        <end position="336"/>
    </location>
</feature>
<evidence type="ECO:0000313" key="7">
    <source>
        <dbReference type="EMBL" id="CAD7626890.1"/>
    </source>
</evidence>
<reference evidence="7" key="1">
    <citation type="submission" date="2020-11" db="EMBL/GenBank/DDBJ databases">
        <authorList>
            <person name="Tran Van P."/>
        </authorList>
    </citation>
    <scope>NUCLEOTIDE SEQUENCE</scope>
</reference>
<dbReference type="Pfam" id="PF00732">
    <property type="entry name" value="GMC_oxred_N"/>
    <property type="match status" value="1"/>
</dbReference>
<comment type="similarity">
    <text evidence="2">Belongs to the GMC oxidoreductase family.</text>
</comment>
<feature type="signal peptide" evidence="5">
    <location>
        <begin position="1"/>
        <end position="21"/>
    </location>
</feature>
<evidence type="ECO:0000256" key="4">
    <source>
        <dbReference type="ARBA" id="ARBA00022827"/>
    </source>
</evidence>
<dbReference type="AlphaFoldDB" id="A0A7R9PZQ1"/>
<keyword evidence="3" id="KW-0285">Flavoprotein</keyword>
<dbReference type="PROSITE" id="PS00624">
    <property type="entry name" value="GMC_OXRED_2"/>
    <property type="match status" value="1"/>
</dbReference>
<dbReference type="GO" id="GO:0050660">
    <property type="term" value="F:flavin adenine dinucleotide binding"/>
    <property type="evidence" value="ECO:0007669"/>
    <property type="project" value="InterPro"/>
</dbReference>
<evidence type="ECO:0000256" key="5">
    <source>
        <dbReference type="SAM" id="SignalP"/>
    </source>
</evidence>
<dbReference type="InterPro" id="IPR007867">
    <property type="entry name" value="GMC_OxRtase_C"/>
</dbReference>
<dbReference type="Gene3D" id="3.50.50.60">
    <property type="entry name" value="FAD/NAD(P)-binding domain"/>
    <property type="match status" value="2"/>
</dbReference>
<dbReference type="PANTHER" id="PTHR11552">
    <property type="entry name" value="GLUCOSE-METHANOL-CHOLINE GMC OXIDOREDUCTASE"/>
    <property type="match status" value="1"/>
</dbReference>
<name>A0A7R9PZQ1_9ACAR</name>
<dbReference type="SUPFAM" id="SSF54373">
    <property type="entry name" value="FAD-linked reductases, C-terminal domain"/>
    <property type="match status" value="1"/>
</dbReference>
<organism evidence="7">
    <name type="scientific">Medioppia subpectinata</name>
    <dbReference type="NCBI Taxonomy" id="1979941"/>
    <lineage>
        <taxon>Eukaryota</taxon>
        <taxon>Metazoa</taxon>
        <taxon>Ecdysozoa</taxon>
        <taxon>Arthropoda</taxon>
        <taxon>Chelicerata</taxon>
        <taxon>Arachnida</taxon>
        <taxon>Acari</taxon>
        <taxon>Acariformes</taxon>
        <taxon>Sarcoptiformes</taxon>
        <taxon>Oribatida</taxon>
        <taxon>Brachypylina</taxon>
        <taxon>Oppioidea</taxon>
        <taxon>Oppiidae</taxon>
        <taxon>Medioppia</taxon>
    </lineage>
</organism>
<keyword evidence="8" id="KW-1185">Reference proteome</keyword>
<dbReference type="SUPFAM" id="SSF51905">
    <property type="entry name" value="FAD/NAD(P)-binding domain"/>
    <property type="match status" value="1"/>
</dbReference>
<dbReference type="PIRSF" id="PIRSF000137">
    <property type="entry name" value="Alcohol_oxidase"/>
    <property type="match status" value="1"/>
</dbReference>
<dbReference type="PANTHER" id="PTHR11552:SF147">
    <property type="entry name" value="CHOLINE DEHYDROGENASE, MITOCHONDRIAL"/>
    <property type="match status" value="1"/>
</dbReference>
<evidence type="ECO:0000256" key="2">
    <source>
        <dbReference type="ARBA" id="ARBA00010790"/>
    </source>
</evidence>
<dbReference type="InterPro" id="IPR000172">
    <property type="entry name" value="GMC_OxRdtase_N"/>
</dbReference>
<protein>
    <recommendedName>
        <fullName evidence="6">Glucose-methanol-choline oxidoreductase N-terminal domain-containing protein</fullName>
    </recommendedName>
</protein>
<dbReference type="OrthoDB" id="6492807at2759"/>
<keyword evidence="4" id="KW-0274">FAD</keyword>
<dbReference type="InterPro" id="IPR036188">
    <property type="entry name" value="FAD/NAD-bd_sf"/>
</dbReference>
<evidence type="ECO:0000259" key="6">
    <source>
        <dbReference type="PROSITE" id="PS00624"/>
    </source>
</evidence>
<accession>A0A7R9PZQ1</accession>
<dbReference type="EMBL" id="OC858820">
    <property type="protein sequence ID" value="CAD7626890.1"/>
    <property type="molecule type" value="Genomic_DNA"/>
</dbReference>
<sequence>MAQVTLLSYKILVLSWITAQRQLIHDRTASRTSWDTSYDFIIVGAGGSGAVLANKLAECRSVRVLLLEAGGAQNAIYNDIPGMIGGIYPLNINIWRYYNEPHDNYGQSFAGGRVPDQRGKTLGGSTAHNAMYYNRGNRRGYDEWANTYGAVGWSYRDLLPLFIGFENNTNPTIVRNEPQYHGTSGPIQVSSPKNPDKILEVQHKVVNELGYRDTDINGRTQAGYMLMENYITAQGLRSDTGTAYVDPNPYPDNLHIVCKALATKVLFNGLTAIGVEFIVNDISYTVYANREVIVSGAIGVEFIVNDISYTVYANREVIVSGGPINSPQLLMLSGVGPRQHLNSFGIPVVLDLPVGDNYHNHPNVELDVPLKPQYSYLVNEVPQFNVQQLSQLYYQNSGVQSQYPVSVLYYSTQLNRDKQWPNVELQSTDPLLPPLIDPNWLSDPEDQVNILDAVRMQFYLLERTQLAKYLQPMTSFADIGCPVCPGKYMYECSEGLKCYIRINSLSSYHPAGSCRMGAIERPDVVVDPQLRVKGANNLRVCDSSIFPVLPNGNTAAASIVVGYKCAQFIKEYYNLIN</sequence>
<gene>
    <name evidence="7" type="ORF">OSB1V03_LOCUS7322</name>
</gene>